<name>A0A5P1EBG0_ASPOF</name>
<dbReference type="EMBL" id="CM007387">
    <property type="protein sequence ID" value="ONK63198.1"/>
    <property type="molecule type" value="Genomic_DNA"/>
</dbReference>
<proteinExistence type="predicted"/>
<gene>
    <name evidence="1" type="ORF">A4U43_C07F12410</name>
</gene>
<protein>
    <submittedName>
        <fullName evidence="1">Uncharacterized protein</fullName>
    </submittedName>
</protein>
<dbReference type="Gramene" id="ONK63198">
    <property type="protein sequence ID" value="ONK63198"/>
    <property type="gene ID" value="A4U43_C07F12410"/>
</dbReference>
<evidence type="ECO:0000313" key="2">
    <source>
        <dbReference type="Proteomes" id="UP000243459"/>
    </source>
</evidence>
<evidence type="ECO:0000313" key="1">
    <source>
        <dbReference type="EMBL" id="ONK63198.1"/>
    </source>
</evidence>
<keyword evidence="2" id="KW-1185">Reference proteome</keyword>
<organism evidence="1 2">
    <name type="scientific">Asparagus officinalis</name>
    <name type="common">Garden asparagus</name>
    <dbReference type="NCBI Taxonomy" id="4686"/>
    <lineage>
        <taxon>Eukaryota</taxon>
        <taxon>Viridiplantae</taxon>
        <taxon>Streptophyta</taxon>
        <taxon>Embryophyta</taxon>
        <taxon>Tracheophyta</taxon>
        <taxon>Spermatophyta</taxon>
        <taxon>Magnoliopsida</taxon>
        <taxon>Liliopsida</taxon>
        <taxon>Asparagales</taxon>
        <taxon>Asparagaceae</taxon>
        <taxon>Asparagoideae</taxon>
        <taxon>Asparagus</taxon>
    </lineage>
</organism>
<dbReference type="Proteomes" id="UP000243459">
    <property type="component" value="Chromosome 7"/>
</dbReference>
<accession>A0A5P1EBG0</accession>
<sequence length="105" mass="12117">MASREGFVYIAKLAEQDERYDGKISRFRSTAALQMDPDFSIKKRWSSATPEDPSKRKFRYVPDLLDHTVPLLACRFQLAERFAVKTWEDVVEYDVVRDVASPGIS</sequence>
<dbReference type="AlphaFoldDB" id="A0A5P1EBG0"/>
<reference evidence="2" key="1">
    <citation type="journal article" date="2017" name="Nat. Commun.">
        <title>The asparagus genome sheds light on the origin and evolution of a young Y chromosome.</title>
        <authorList>
            <person name="Harkess A."/>
            <person name="Zhou J."/>
            <person name="Xu C."/>
            <person name="Bowers J.E."/>
            <person name="Van der Hulst R."/>
            <person name="Ayyampalayam S."/>
            <person name="Mercati F."/>
            <person name="Riccardi P."/>
            <person name="McKain M.R."/>
            <person name="Kakrana A."/>
            <person name="Tang H."/>
            <person name="Ray J."/>
            <person name="Groenendijk J."/>
            <person name="Arikit S."/>
            <person name="Mathioni S.M."/>
            <person name="Nakano M."/>
            <person name="Shan H."/>
            <person name="Telgmann-Rauber A."/>
            <person name="Kanno A."/>
            <person name="Yue Z."/>
            <person name="Chen H."/>
            <person name="Li W."/>
            <person name="Chen Y."/>
            <person name="Xu X."/>
            <person name="Zhang Y."/>
            <person name="Luo S."/>
            <person name="Chen H."/>
            <person name="Gao J."/>
            <person name="Mao Z."/>
            <person name="Pires J.C."/>
            <person name="Luo M."/>
            <person name="Kudrna D."/>
            <person name="Wing R.A."/>
            <person name="Meyers B.C."/>
            <person name="Yi K."/>
            <person name="Kong H."/>
            <person name="Lavrijsen P."/>
            <person name="Sunseri F."/>
            <person name="Falavigna A."/>
            <person name="Ye Y."/>
            <person name="Leebens-Mack J.H."/>
            <person name="Chen G."/>
        </authorList>
    </citation>
    <scope>NUCLEOTIDE SEQUENCE [LARGE SCALE GENOMIC DNA]</scope>
    <source>
        <strain evidence="2">cv. DH0086</strain>
    </source>
</reference>